<dbReference type="Gene3D" id="2.120.10.80">
    <property type="entry name" value="Kelch-type beta propeller"/>
    <property type="match status" value="2"/>
</dbReference>
<dbReference type="OrthoDB" id="310806at2759"/>
<dbReference type="GeneID" id="14908544"/>
<name>G0QQX2_ICHMU</name>
<dbReference type="Pfam" id="PF24681">
    <property type="entry name" value="Kelch_KLHDC2_KLHL20_DRC7"/>
    <property type="match status" value="1"/>
</dbReference>
<keyword evidence="7" id="KW-1185">Reference proteome</keyword>
<evidence type="ECO:0000256" key="1">
    <source>
        <dbReference type="ARBA" id="ARBA00022441"/>
    </source>
</evidence>
<feature type="disulfide bond" evidence="4">
    <location>
        <begin position="462"/>
        <end position="471"/>
    </location>
</feature>
<dbReference type="EMBL" id="GL983688">
    <property type="protein sequence ID" value="EGR32384.1"/>
    <property type="molecule type" value="Genomic_DNA"/>
</dbReference>
<reference evidence="6 7" key="1">
    <citation type="submission" date="2011-07" db="EMBL/GenBank/DDBJ databases">
        <authorList>
            <person name="Coyne R."/>
            <person name="Brami D."/>
            <person name="Johnson J."/>
            <person name="Hostetler J."/>
            <person name="Hannick L."/>
            <person name="Clark T."/>
            <person name="Cassidy-Hanley D."/>
            <person name="Inman J."/>
        </authorList>
    </citation>
    <scope>NUCLEOTIDE SEQUENCE [LARGE SCALE GENOMIC DNA]</scope>
    <source>
        <strain evidence="6 7">G5</strain>
    </source>
</reference>
<sequence length="502" mass="58122">MADSDNEIIQFDNGDVFLRRYDPITKQTQMININKIKEIDFKESKITVDPKNDEKRPQKYTVPIYEPFQWYPVISDGDIPEQRGGHSLNAIGQFLILFGGCYLDLKCMNDIYFYNIVDQKWDLPKIFGDPPSPRGGHSSTLVGQYLYIFGGSSSLGIFSDLYRLDLTNRIWEELNLIGQKPSGRCNHKAILDNNGRIVIFGGYTQQGYSNEVFFLDLVNLRWEKPFINGELPRPRENFSMNLIRDSYIWIFGGYSIGGENNDIWQLDVENMKWRIISQSFGTKPIERQGHQTVLHGKYIYIIGGCNYKQEKCFNEVYQLNIEDITWTNLEFPLQNILEQMDNSSISLMGADLYVFGGCKMMRKCYNDFLVMNISDVCPKKCHNKGICRNNRCQCEEGYFGESCEIQLLCERNCSNRGICGSDGRCKCFPGFSGKVCEIYVPCPFNCTDQKQGKCLDNGSCQCLNGYYGDSCEIFERISCFQRMPQQLQWERKMQQGYWNLYL</sequence>
<feature type="disulfide bond" evidence="4">
    <location>
        <begin position="377"/>
        <end position="387"/>
    </location>
</feature>
<dbReference type="RefSeq" id="XP_004035870.1">
    <property type="nucleotide sequence ID" value="XM_004035822.1"/>
</dbReference>
<dbReference type="PROSITE" id="PS01186">
    <property type="entry name" value="EGF_2"/>
    <property type="match status" value="3"/>
</dbReference>
<dbReference type="eggNOG" id="KOG1225">
    <property type="taxonomic scope" value="Eukaryota"/>
</dbReference>
<organism evidence="6 7">
    <name type="scientific">Ichthyophthirius multifiliis</name>
    <name type="common">White spot disease agent</name>
    <name type="synonym">Ich</name>
    <dbReference type="NCBI Taxonomy" id="5932"/>
    <lineage>
        <taxon>Eukaryota</taxon>
        <taxon>Sar</taxon>
        <taxon>Alveolata</taxon>
        <taxon>Ciliophora</taxon>
        <taxon>Intramacronucleata</taxon>
        <taxon>Oligohymenophorea</taxon>
        <taxon>Hymenostomatida</taxon>
        <taxon>Ophryoglenina</taxon>
        <taxon>Ichthyophthirius</taxon>
    </lineage>
</organism>
<keyword evidence="4" id="KW-0245">EGF-like domain</keyword>
<dbReference type="InterPro" id="IPR000742">
    <property type="entry name" value="EGF"/>
</dbReference>
<dbReference type="EC" id="3.1.4.45" evidence="6"/>
<dbReference type="Gene3D" id="2.10.25.10">
    <property type="entry name" value="Laminin"/>
    <property type="match status" value="2"/>
</dbReference>
<dbReference type="PROSITE" id="PS00022">
    <property type="entry name" value="EGF_1"/>
    <property type="match status" value="3"/>
</dbReference>
<evidence type="ECO:0000313" key="6">
    <source>
        <dbReference type="EMBL" id="EGR32384.1"/>
    </source>
</evidence>
<dbReference type="Proteomes" id="UP000008983">
    <property type="component" value="Unassembled WGS sequence"/>
</dbReference>
<feature type="domain" description="EGF-like" evidence="5">
    <location>
        <begin position="405"/>
        <end position="437"/>
    </location>
</feature>
<dbReference type="InParanoid" id="G0QQX2"/>
<dbReference type="FunFam" id="2.10.25.10:FF:000001">
    <property type="entry name" value="Tenascin C"/>
    <property type="match status" value="1"/>
</dbReference>
<dbReference type="OMA" id="HIMVLHA"/>
<dbReference type="eggNOG" id="KOG0379">
    <property type="taxonomic scope" value="Eukaryota"/>
</dbReference>
<feature type="disulfide bond" evidence="4">
    <location>
        <begin position="409"/>
        <end position="419"/>
    </location>
</feature>
<dbReference type="PANTHER" id="PTHR46093:SF18">
    <property type="entry name" value="FIBRONECTIN TYPE-III DOMAIN-CONTAINING PROTEIN"/>
    <property type="match status" value="1"/>
</dbReference>
<keyword evidence="3" id="KW-0325">Glycoprotein</keyword>
<keyword evidence="1" id="KW-0880">Kelch repeat</keyword>
<evidence type="ECO:0000259" key="5">
    <source>
        <dbReference type="PROSITE" id="PS50026"/>
    </source>
</evidence>
<gene>
    <name evidence="6" type="ORF">IMG5_085100</name>
</gene>
<feature type="disulfide bond" evidence="4">
    <location>
        <begin position="427"/>
        <end position="436"/>
    </location>
</feature>
<dbReference type="SMART" id="SM00181">
    <property type="entry name" value="EGF"/>
    <property type="match status" value="3"/>
</dbReference>
<dbReference type="PROSITE" id="PS50026">
    <property type="entry name" value="EGF_3"/>
    <property type="match status" value="3"/>
</dbReference>
<keyword evidence="4" id="KW-1015">Disulfide bond</keyword>
<dbReference type="GO" id="GO:0003944">
    <property type="term" value="F:N-acetylglucosamine-1-phosphodiester alpha-N-acetylglucosaminidase activity"/>
    <property type="evidence" value="ECO:0007669"/>
    <property type="project" value="UniProtKB-EC"/>
</dbReference>
<dbReference type="STRING" id="857967.G0QQX2"/>
<feature type="domain" description="EGF-like" evidence="5">
    <location>
        <begin position="373"/>
        <end position="404"/>
    </location>
</feature>
<dbReference type="PANTHER" id="PTHR46093">
    <property type="entry name" value="ACYL-COA-BINDING DOMAIN-CONTAINING PROTEIN 5"/>
    <property type="match status" value="1"/>
</dbReference>
<dbReference type="AlphaFoldDB" id="G0QQX2"/>
<evidence type="ECO:0000313" key="7">
    <source>
        <dbReference type="Proteomes" id="UP000008983"/>
    </source>
</evidence>
<keyword evidence="6" id="KW-0378">Hydrolase</keyword>
<evidence type="ECO:0000256" key="4">
    <source>
        <dbReference type="PROSITE-ProRule" id="PRU00076"/>
    </source>
</evidence>
<proteinExistence type="predicted"/>
<dbReference type="InterPro" id="IPR015915">
    <property type="entry name" value="Kelch-typ_b-propeller"/>
</dbReference>
<feature type="domain" description="EGF-like" evidence="5">
    <location>
        <begin position="438"/>
        <end position="472"/>
    </location>
</feature>
<accession>G0QQX2</accession>
<dbReference type="Pfam" id="PF23106">
    <property type="entry name" value="EGF_Teneurin"/>
    <property type="match status" value="1"/>
</dbReference>
<dbReference type="SUPFAM" id="SSF57196">
    <property type="entry name" value="EGF/Laminin"/>
    <property type="match status" value="1"/>
</dbReference>
<feature type="disulfide bond" evidence="4">
    <location>
        <begin position="394"/>
        <end position="403"/>
    </location>
</feature>
<protein>
    <submittedName>
        <fullName evidence="6">Kelch motif family protein, putative</fullName>
        <ecNumber evidence="6">3.1.4.45</ecNumber>
    </submittedName>
</protein>
<evidence type="ECO:0000256" key="3">
    <source>
        <dbReference type="ARBA" id="ARBA00023180"/>
    </source>
</evidence>
<comment type="caution">
    <text evidence="4">Lacks conserved residue(s) required for the propagation of feature annotation.</text>
</comment>
<dbReference type="SUPFAM" id="SSF117281">
    <property type="entry name" value="Kelch motif"/>
    <property type="match status" value="1"/>
</dbReference>
<evidence type="ECO:0000256" key="2">
    <source>
        <dbReference type="ARBA" id="ARBA00022737"/>
    </source>
</evidence>
<keyword evidence="2" id="KW-0677">Repeat</keyword>